<dbReference type="InterPro" id="IPR027417">
    <property type="entry name" value="P-loop_NTPase"/>
</dbReference>
<dbReference type="GO" id="GO:0016887">
    <property type="term" value="F:ATP hydrolysis activity"/>
    <property type="evidence" value="ECO:0007669"/>
    <property type="project" value="TreeGrafter"/>
</dbReference>
<evidence type="ECO:0000256" key="1">
    <source>
        <dbReference type="ARBA" id="ARBA00006611"/>
    </source>
</evidence>
<dbReference type="Gene3D" id="3.40.50.300">
    <property type="entry name" value="P-loop containing nucleotide triphosphate hydrolases"/>
    <property type="match status" value="1"/>
</dbReference>
<keyword evidence="2" id="KW-0547">Nucleotide-binding</keyword>
<reference evidence="5 6" key="1">
    <citation type="journal article" date="2016" name="Nat. Commun.">
        <title>Thousands of microbial genomes shed light on interconnected biogeochemical processes in an aquifer system.</title>
        <authorList>
            <person name="Anantharaman K."/>
            <person name="Brown C.T."/>
            <person name="Hug L.A."/>
            <person name="Sharon I."/>
            <person name="Castelle C.J."/>
            <person name="Probst A.J."/>
            <person name="Thomas B.C."/>
            <person name="Singh A."/>
            <person name="Wilkins M.J."/>
            <person name="Karaoz U."/>
            <person name="Brodie E.L."/>
            <person name="Williams K.H."/>
            <person name="Hubbard S.S."/>
            <person name="Banfield J.F."/>
        </authorList>
    </citation>
    <scope>NUCLEOTIDE SEQUENCE [LARGE SCALE GENOMIC DNA]</scope>
</reference>
<dbReference type="AlphaFoldDB" id="A0A1G2FXN7"/>
<sequence length="440" mass="48700">MTKGTETFEGMIVIGKSQMAELGERLKIFDNVAELLRDLIAKGPRMNTTELLQLILASGLKLGASDVHIEPSEETVTMRLRLDGMLHNITSFKHELYKLLLSRIKLLSGLKLNVRDSAQDGRFTIRAADEDIEIRASTLPGPFGETTVLRLLNPKTISLSLEELGMQQPVYELLSKEIRKPNGMILTTGPTGSGKTTTLYAFIKKINSPQINIVTIENPVEYHIKGITQTQVDTNGKYTFETGLQSILRQDPDVILVGEIRNLETARTALHAALTGHLVFSTLHTNNAPATIPRLIDIGAKPNIIAPAINVAIAQRLIRHLCQQCKHQYAPSARDLDYAERILKGLPKPYKRPDLQHIKFWEADGCEACNMVGFKGRIGIFEVFAIDEKIEKLIFKNPSEAEVLDAARAQGMLTLHQDGILKAAEGITSVAELIRVAGEF</sequence>
<name>A0A1G2FXN7_9BACT</name>
<evidence type="ECO:0000256" key="3">
    <source>
        <dbReference type="ARBA" id="ARBA00022840"/>
    </source>
</evidence>
<dbReference type="PANTHER" id="PTHR30258:SF2">
    <property type="entry name" value="COMG OPERON PROTEIN 1"/>
    <property type="match status" value="1"/>
</dbReference>
<dbReference type="GO" id="GO:0005886">
    <property type="term" value="C:plasma membrane"/>
    <property type="evidence" value="ECO:0007669"/>
    <property type="project" value="TreeGrafter"/>
</dbReference>
<accession>A0A1G2FXN7</accession>
<evidence type="ECO:0000259" key="4">
    <source>
        <dbReference type="SMART" id="SM00382"/>
    </source>
</evidence>
<comment type="caution">
    <text evidence="5">The sequence shown here is derived from an EMBL/GenBank/DDBJ whole genome shotgun (WGS) entry which is preliminary data.</text>
</comment>
<comment type="similarity">
    <text evidence="1">Belongs to the GSP E family.</text>
</comment>
<dbReference type="SUPFAM" id="SSF52540">
    <property type="entry name" value="P-loop containing nucleoside triphosphate hydrolases"/>
    <property type="match status" value="1"/>
</dbReference>
<dbReference type="CDD" id="cd01129">
    <property type="entry name" value="PulE-GspE-like"/>
    <property type="match status" value="1"/>
</dbReference>
<dbReference type="PANTHER" id="PTHR30258">
    <property type="entry name" value="TYPE II SECRETION SYSTEM PROTEIN GSPE-RELATED"/>
    <property type="match status" value="1"/>
</dbReference>
<dbReference type="GO" id="GO:0005524">
    <property type="term" value="F:ATP binding"/>
    <property type="evidence" value="ECO:0007669"/>
    <property type="project" value="UniProtKB-KW"/>
</dbReference>
<dbReference type="EMBL" id="MHNI01000013">
    <property type="protein sequence ID" value="OGZ42829.1"/>
    <property type="molecule type" value="Genomic_DNA"/>
</dbReference>
<protein>
    <recommendedName>
        <fullName evidence="4">AAA+ ATPase domain-containing protein</fullName>
    </recommendedName>
</protein>
<dbReference type="Gene3D" id="3.30.450.90">
    <property type="match status" value="1"/>
</dbReference>
<feature type="domain" description="AAA+ ATPase" evidence="4">
    <location>
        <begin position="181"/>
        <end position="310"/>
    </location>
</feature>
<evidence type="ECO:0000313" key="6">
    <source>
        <dbReference type="Proteomes" id="UP000176700"/>
    </source>
</evidence>
<dbReference type="Proteomes" id="UP000176700">
    <property type="component" value="Unassembled WGS sequence"/>
</dbReference>
<evidence type="ECO:0000256" key="2">
    <source>
        <dbReference type="ARBA" id="ARBA00022741"/>
    </source>
</evidence>
<keyword evidence="3" id="KW-0067">ATP-binding</keyword>
<dbReference type="InterPro" id="IPR001482">
    <property type="entry name" value="T2SS/T4SS_dom"/>
</dbReference>
<organism evidence="5 6">
    <name type="scientific">Candidatus Ryanbacteria bacterium RIFCSPHIGHO2_01_45_13</name>
    <dbReference type="NCBI Taxonomy" id="1802112"/>
    <lineage>
        <taxon>Bacteria</taxon>
        <taxon>Candidatus Ryaniibacteriota</taxon>
    </lineage>
</organism>
<dbReference type="InterPro" id="IPR003593">
    <property type="entry name" value="AAA+_ATPase"/>
</dbReference>
<dbReference type="Pfam" id="PF00437">
    <property type="entry name" value="T2SSE"/>
    <property type="match status" value="1"/>
</dbReference>
<gene>
    <name evidence="5" type="ORF">A2W41_00710</name>
</gene>
<evidence type="ECO:0000313" key="5">
    <source>
        <dbReference type="EMBL" id="OGZ42829.1"/>
    </source>
</evidence>
<proteinExistence type="inferred from homology"/>
<dbReference type="SMART" id="SM00382">
    <property type="entry name" value="AAA"/>
    <property type="match status" value="1"/>
</dbReference>